<dbReference type="OrthoDB" id="5770735at2"/>
<protein>
    <submittedName>
        <fullName evidence="1">Uncharacterized protein</fullName>
    </submittedName>
</protein>
<keyword evidence="2" id="KW-1185">Reference proteome</keyword>
<comment type="caution">
    <text evidence="1">The sequence shown here is derived from an EMBL/GenBank/DDBJ whole genome shotgun (WGS) entry which is preliminary data.</text>
</comment>
<name>A0A244CVI9_PSEDV</name>
<gene>
    <name evidence="1" type="ORF">B1199_04850</name>
</gene>
<sequence>MIASLLLKYITYPILLLSIFITIDGHADLHDHHQRVGSHGMAVFADNQHNLYASHLPLYNKPHDYQIIYQIETSDKTQILRLLAQGMVTLLPTQFDLNKLVNAERFSIDAAYYQGHLERGGTQVSNASILFAKAVLIEPVQANFFAAQAQFYQVPLSETSSLLIHKIQRAPSFDAIAVVSRPVEKQNSDLLMCDKPKTQLHPDITIAFKQCGIGSLTYLETQDFR</sequence>
<dbReference type="AlphaFoldDB" id="A0A244CVI9"/>
<evidence type="ECO:0000313" key="2">
    <source>
        <dbReference type="Proteomes" id="UP000194841"/>
    </source>
</evidence>
<accession>A0A244CVI9</accession>
<dbReference type="Proteomes" id="UP000194841">
    <property type="component" value="Unassembled WGS sequence"/>
</dbReference>
<reference evidence="1 2" key="1">
    <citation type="submission" date="2017-02" db="EMBL/GenBank/DDBJ databases">
        <title>Pseudoalteromonas ulvae TC14 Genome.</title>
        <authorList>
            <person name="Molmeret M."/>
        </authorList>
    </citation>
    <scope>NUCLEOTIDE SEQUENCE [LARGE SCALE GENOMIC DNA]</scope>
    <source>
        <strain evidence="1">TC14</strain>
    </source>
</reference>
<proteinExistence type="predicted"/>
<dbReference type="RefSeq" id="WP_086742964.1">
    <property type="nucleotide sequence ID" value="NZ_MWPV01000001.1"/>
</dbReference>
<dbReference type="EMBL" id="MWPV01000001">
    <property type="protein sequence ID" value="OUL59574.1"/>
    <property type="molecule type" value="Genomic_DNA"/>
</dbReference>
<organism evidence="1 2">
    <name type="scientific">Pseudoalteromonas ulvae</name>
    <dbReference type="NCBI Taxonomy" id="107327"/>
    <lineage>
        <taxon>Bacteria</taxon>
        <taxon>Pseudomonadati</taxon>
        <taxon>Pseudomonadota</taxon>
        <taxon>Gammaproteobacteria</taxon>
        <taxon>Alteromonadales</taxon>
        <taxon>Pseudoalteromonadaceae</taxon>
        <taxon>Pseudoalteromonas</taxon>
    </lineage>
</organism>
<evidence type="ECO:0000313" key="1">
    <source>
        <dbReference type="EMBL" id="OUL59574.1"/>
    </source>
</evidence>